<proteinExistence type="predicted"/>
<sequence length="242" mass="28385">MKRYFFILFFLPFSMISQNRDYVIFEGKKYKGKLLQYSNTDLSFENFGYLLFFDKKKQDTIKISSDLIYKLKIKKPNQFFEFDKKSWNNIEMGFNFDSWAVPHGELFFSKGIVNDKYLDPGLGLGIFTVDLINFFPVYLTASYDILPTNKNDKEVSMFRVFSFTNIGYSIGTDLGNDDYISASGGFYFNPGIGIKKSSGRKHLSLKFGYLLQRYKSEHNFWWWDQIFIDSPFGSNFDDNIIS</sequence>
<feature type="non-terminal residue" evidence="1">
    <location>
        <position position="242"/>
    </location>
</feature>
<reference evidence="1" key="1">
    <citation type="submission" date="2018-05" db="EMBL/GenBank/DDBJ databases">
        <authorList>
            <person name="Lanie J.A."/>
            <person name="Ng W.-L."/>
            <person name="Kazmierczak K.M."/>
            <person name="Andrzejewski T.M."/>
            <person name="Davidsen T.M."/>
            <person name="Wayne K.J."/>
            <person name="Tettelin H."/>
            <person name="Glass J.I."/>
            <person name="Rusch D."/>
            <person name="Podicherti R."/>
            <person name="Tsui H.-C.T."/>
            <person name="Winkler M.E."/>
        </authorList>
    </citation>
    <scope>NUCLEOTIDE SEQUENCE</scope>
</reference>
<accession>A0A381STM5</accession>
<organism evidence="1">
    <name type="scientific">marine metagenome</name>
    <dbReference type="NCBI Taxonomy" id="408172"/>
    <lineage>
        <taxon>unclassified sequences</taxon>
        <taxon>metagenomes</taxon>
        <taxon>ecological metagenomes</taxon>
    </lineage>
</organism>
<evidence type="ECO:0000313" key="1">
    <source>
        <dbReference type="EMBL" id="SVA06764.1"/>
    </source>
</evidence>
<protein>
    <submittedName>
        <fullName evidence="1">Uncharacterized protein</fullName>
    </submittedName>
</protein>
<gene>
    <name evidence="1" type="ORF">METZ01_LOCUS59618</name>
</gene>
<dbReference type="EMBL" id="UINC01003489">
    <property type="protein sequence ID" value="SVA06764.1"/>
    <property type="molecule type" value="Genomic_DNA"/>
</dbReference>
<dbReference type="AlphaFoldDB" id="A0A381STM5"/>
<name>A0A381STM5_9ZZZZ</name>
<feature type="non-terminal residue" evidence="1">
    <location>
        <position position="1"/>
    </location>
</feature>